<dbReference type="OrthoDB" id="3041984at2759"/>
<evidence type="ECO:0000313" key="3">
    <source>
        <dbReference type="Proteomes" id="UP001148786"/>
    </source>
</evidence>
<comment type="caution">
    <text evidence="2">The sequence shown here is derived from an EMBL/GenBank/DDBJ whole genome shotgun (WGS) entry which is preliminary data.</text>
</comment>
<keyword evidence="1" id="KW-1133">Transmembrane helix</keyword>
<dbReference type="AlphaFoldDB" id="A0A9W8K708"/>
<dbReference type="EMBL" id="JANKHO010000143">
    <property type="protein sequence ID" value="KAJ3514478.1"/>
    <property type="molecule type" value="Genomic_DNA"/>
</dbReference>
<keyword evidence="3" id="KW-1185">Reference proteome</keyword>
<feature type="transmembrane region" description="Helical" evidence="1">
    <location>
        <begin position="6"/>
        <end position="27"/>
    </location>
</feature>
<keyword evidence="1" id="KW-0812">Transmembrane</keyword>
<accession>A0A9W8K708</accession>
<gene>
    <name evidence="2" type="ORF">NLJ89_g2359</name>
</gene>
<proteinExistence type="predicted"/>
<feature type="transmembrane region" description="Helical" evidence="1">
    <location>
        <begin position="39"/>
        <end position="63"/>
    </location>
</feature>
<organism evidence="2 3">
    <name type="scientific">Agrocybe chaxingu</name>
    <dbReference type="NCBI Taxonomy" id="84603"/>
    <lineage>
        <taxon>Eukaryota</taxon>
        <taxon>Fungi</taxon>
        <taxon>Dikarya</taxon>
        <taxon>Basidiomycota</taxon>
        <taxon>Agaricomycotina</taxon>
        <taxon>Agaricomycetes</taxon>
        <taxon>Agaricomycetidae</taxon>
        <taxon>Agaricales</taxon>
        <taxon>Agaricineae</taxon>
        <taxon>Strophariaceae</taxon>
        <taxon>Agrocybe</taxon>
    </lineage>
</organism>
<protein>
    <submittedName>
        <fullName evidence="2">Uncharacterized protein</fullName>
    </submittedName>
</protein>
<evidence type="ECO:0000313" key="2">
    <source>
        <dbReference type="EMBL" id="KAJ3514478.1"/>
    </source>
</evidence>
<name>A0A9W8K708_9AGAR</name>
<reference evidence="2" key="1">
    <citation type="submission" date="2022-07" db="EMBL/GenBank/DDBJ databases">
        <title>Genome Sequence of Agrocybe chaxingu.</title>
        <authorList>
            <person name="Buettner E."/>
        </authorList>
    </citation>
    <scope>NUCLEOTIDE SEQUENCE</scope>
    <source>
        <strain evidence="2">MP-N11</strain>
    </source>
</reference>
<evidence type="ECO:0000256" key="1">
    <source>
        <dbReference type="SAM" id="Phobius"/>
    </source>
</evidence>
<dbReference type="Proteomes" id="UP001148786">
    <property type="component" value="Unassembled WGS sequence"/>
</dbReference>
<feature type="transmembrane region" description="Helical" evidence="1">
    <location>
        <begin position="75"/>
        <end position="94"/>
    </location>
</feature>
<keyword evidence="1" id="KW-0472">Membrane</keyword>
<sequence length="113" mass="12696">MFSTFAIPFIHGFSLKAQASILVTLLLASYLNKTARFTIAALATGYLAFKILVPVVQAALYVFKGVAMFGFYMHYFRIAVGMIGGGVVFVWNYVSELLEEAKRQEEEEERAER</sequence>